<keyword evidence="4" id="KW-0175">Coiled coil</keyword>
<dbReference type="AlphaFoldDB" id="A0A4Y4D1P3"/>
<keyword evidence="3" id="KW-0238">DNA-binding</keyword>
<dbReference type="InterPro" id="IPR052021">
    <property type="entry name" value="Type-I_RS_S_subunit"/>
</dbReference>
<dbReference type="Proteomes" id="UP000315730">
    <property type="component" value="Unassembled WGS sequence"/>
</dbReference>
<dbReference type="RefSeq" id="WP_141268362.1">
    <property type="nucleotide sequence ID" value="NZ_BJNW01000001.1"/>
</dbReference>
<dbReference type="InterPro" id="IPR044946">
    <property type="entry name" value="Restrct_endonuc_typeI_TRD_sf"/>
</dbReference>
<dbReference type="SUPFAM" id="SSF116734">
    <property type="entry name" value="DNA methylase specificity domain"/>
    <property type="match status" value="2"/>
</dbReference>
<feature type="domain" description="Type I restriction modification DNA specificity" evidence="5">
    <location>
        <begin position="1"/>
        <end position="187"/>
    </location>
</feature>
<dbReference type="EMBL" id="BJNW01000001">
    <property type="protein sequence ID" value="GEC97849.1"/>
    <property type="molecule type" value="Genomic_DNA"/>
</dbReference>
<dbReference type="PANTHER" id="PTHR30408">
    <property type="entry name" value="TYPE-1 RESTRICTION ENZYME ECOKI SPECIFICITY PROTEIN"/>
    <property type="match status" value="1"/>
</dbReference>
<evidence type="ECO:0000259" key="5">
    <source>
        <dbReference type="Pfam" id="PF01420"/>
    </source>
</evidence>
<evidence type="ECO:0000256" key="1">
    <source>
        <dbReference type="ARBA" id="ARBA00010923"/>
    </source>
</evidence>
<dbReference type="CDD" id="cd17267">
    <property type="entry name" value="RMtype1_S_EcoAO83I-TRD1-CR1_like"/>
    <property type="match status" value="1"/>
</dbReference>
<evidence type="ECO:0000256" key="3">
    <source>
        <dbReference type="ARBA" id="ARBA00023125"/>
    </source>
</evidence>
<organism evidence="6 7">
    <name type="scientific">Kocuria varians</name>
    <name type="common">Micrococcus varians</name>
    <dbReference type="NCBI Taxonomy" id="1272"/>
    <lineage>
        <taxon>Bacteria</taxon>
        <taxon>Bacillati</taxon>
        <taxon>Actinomycetota</taxon>
        <taxon>Actinomycetes</taxon>
        <taxon>Micrococcales</taxon>
        <taxon>Micrococcaceae</taxon>
        <taxon>Kocuria</taxon>
    </lineage>
</organism>
<comment type="similarity">
    <text evidence="1">Belongs to the type-I restriction system S methylase family.</text>
</comment>
<dbReference type="CDD" id="cd17278">
    <property type="entry name" value="RMtype1_S_LdeBORF1052P-TRD2-CR2"/>
    <property type="match status" value="1"/>
</dbReference>
<name>A0A4Y4D1P3_KOCVA</name>
<comment type="caution">
    <text evidence="6">The sequence shown here is derived from an EMBL/GenBank/DDBJ whole genome shotgun (WGS) entry which is preliminary data.</text>
</comment>
<evidence type="ECO:0000313" key="7">
    <source>
        <dbReference type="Proteomes" id="UP000315730"/>
    </source>
</evidence>
<dbReference type="PANTHER" id="PTHR30408:SF13">
    <property type="entry name" value="TYPE I RESTRICTION ENZYME HINDI SPECIFICITY SUBUNIT"/>
    <property type="match status" value="1"/>
</dbReference>
<keyword evidence="7" id="KW-1185">Reference proteome</keyword>
<evidence type="ECO:0000256" key="4">
    <source>
        <dbReference type="SAM" id="Coils"/>
    </source>
</evidence>
<accession>A0A4Y4D1P3</accession>
<dbReference type="GO" id="GO:0003677">
    <property type="term" value="F:DNA binding"/>
    <property type="evidence" value="ECO:0007669"/>
    <property type="project" value="UniProtKB-KW"/>
</dbReference>
<dbReference type="OrthoDB" id="9798929at2"/>
<keyword evidence="2" id="KW-0680">Restriction system</keyword>
<gene>
    <name evidence="6" type="primary">hsdS</name>
    <name evidence="6" type="ORF">KVA01_00040</name>
</gene>
<feature type="coiled-coil region" evidence="4">
    <location>
        <begin position="169"/>
        <end position="196"/>
    </location>
</feature>
<reference evidence="6 7" key="1">
    <citation type="submission" date="2019-06" db="EMBL/GenBank/DDBJ databases">
        <title>Whole genome shotgun sequence of Kocuria varians NBRC 15358.</title>
        <authorList>
            <person name="Hosoyama A."/>
            <person name="Uohara A."/>
            <person name="Ohji S."/>
            <person name="Ichikawa N."/>
        </authorList>
    </citation>
    <scope>NUCLEOTIDE SEQUENCE [LARGE SCALE GENOMIC DNA]</scope>
    <source>
        <strain evidence="6 7">NBRC 15358</strain>
    </source>
</reference>
<dbReference type="InterPro" id="IPR000055">
    <property type="entry name" value="Restrct_endonuc_typeI_TRD"/>
</dbReference>
<evidence type="ECO:0000256" key="2">
    <source>
        <dbReference type="ARBA" id="ARBA00022747"/>
    </source>
</evidence>
<dbReference type="GO" id="GO:0009307">
    <property type="term" value="P:DNA restriction-modification system"/>
    <property type="evidence" value="ECO:0007669"/>
    <property type="project" value="UniProtKB-KW"/>
</dbReference>
<sequence>MSEWPTTTLGELIHVKHGYAFKGEHFAATGDKLVLKPGNFPIGGGLKLRPGKDDYYTGTYPPEFELAPGDMVVVMTDLTQSAPILGSPAFVPAKPSMLHNQRLGLVQIKPGAKVDERFLYYSMLSDTARSQVRATATGATVRHTAPERLYRVRIAFPDLRVQQSVGEILASVDELIENNRRRVEVLEEMARAIYREWFVKFRFPGHEDVPMVDSVVGPIPEGWRAATIGDALELKYGKALKASARRGGGVAVVSSAGVVGWHDESFVDGPAIVVGRKGNVGSVHWVDGPCWPIDTAYFVQTDLPLRFVSEQLRRTAFTNSHAAVPGLSREAAYAQPFLLPDVQVLDSFQALVDPLGSHATGLMSQNEKLAEVRDLLLPKLVTGQIDVSSLDLDAVISTGSTEESAVAQ</sequence>
<dbReference type="Pfam" id="PF01420">
    <property type="entry name" value="Methylase_S"/>
    <property type="match status" value="1"/>
</dbReference>
<evidence type="ECO:0000313" key="6">
    <source>
        <dbReference type="EMBL" id="GEC97849.1"/>
    </source>
</evidence>
<proteinExistence type="inferred from homology"/>
<dbReference type="Gene3D" id="3.90.220.20">
    <property type="entry name" value="DNA methylase specificity domains"/>
    <property type="match status" value="2"/>
</dbReference>
<protein>
    <submittedName>
        <fullName evidence="6">Polypeptide HsdS</fullName>
    </submittedName>
</protein>